<keyword evidence="2" id="KW-0472">Membrane</keyword>
<evidence type="ECO:0000256" key="2">
    <source>
        <dbReference type="SAM" id="Phobius"/>
    </source>
</evidence>
<evidence type="ECO:0000256" key="1">
    <source>
        <dbReference type="SAM" id="MobiDB-lite"/>
    </source>
</evidence>
<feature type="transmembrane region" description="Helical" evidence="2">
    <location>
        <begin position="230"/>
        <end position="254"/>
    </location>
</feature>
<feature type="region of interest" description="Disordered" evidence="1">
    <location>
        <begin position="133"/>
        <end position="190"/>
    </location>
</feature>
<reference evidence="3" key="1">
    <citation type="journal article" date="2020" name="Fungal Divers.">
        <title>Resolving the Mortierellaceae phylogeny through synthesis of multi-gene phylogenetics and phylogenomics.</title>
        <authorList>
            <person name="Vandepol N."/>
            <person name="Liber J."/>
            <person name="Desiro A."/>
            <person name="Na H."/>
            <person name="Kennedy M."/>
            <person name="Barry K."/>
            <person name="Grigoriev I.V."/>
            <person name="Miller A.N."/>
            <person name="O'Donnell K."/>
            <person name="Stajich J.E."/>
            <person name="Bonito G."/>
        </authorList>
    </citation>
    <scope>NUCLEOTIDE SEQUENCE</scope>
    <source>
        <strain evidence="3">NRRL 2769</strain>
    </source>
</reference>
<feature type="transmembrane region" description="Helical" evidence="2">
    <location>
        <begin position="359"/>
        <end position="385"/>
    </location>
</feature>
<proteinExistence type="predicted"/>
<sequence length="420" mass="46526">MSTFDSEDPFDSGQQWQNVPTHLAWGNLTSATTVTVEEETFIPEAPTTQLVQPSAPVLPHSTDTPTTVTPPPEVETASADITEPARPAHLDDLPPSYEAAIIKDRPQIHDNYDHLRGPASQRGVDIKTRIPLDSTPASHYQSGGSGSGSGGAGSSSRPEGQDGESGARYGSISPPRLHGQVSQGREDDELHSRDVDRLLGPSNDPSHAEYHNHMHEEPETGWSIVGVGRVWVGLAYLLVILFPWALFCFVWTIVTGLIAAITMIVPPIGYLFVIATITSWRALARVDIVVSRSLVTWYVREKHPHVLAKIFVRLPESHPAPLPPGTRRSRRKNLWQRGADHLKATIGNKHSFTAMSYFLIWKAVFALLAFPIVLVFSVLTIPFMVCLLPSLLIFCRMLINWQFRWAVFWLAEKKQPIALP</sequence>
<keyword evidence="4" id="KW-1185">Reference proteome</keyword>
<feature type="compositionally biased region" description="Gly residues" evidence="1">
    <location>
        <begin position="143"/>
        <end position="153"/>
    </location>
</feature>
<accession>A0A9P6N0F8</accession>
<comment type="caution">
    <text evidence="3">The sequence shown here is derived from an EMBL/GenBank/DDBJ whole genome shotgun (WGS) entry which is preliminary data.</text>
</comment>
<organism evidence="3 4">
    <name type="scientific">Entomortierella chlamydospora</name>
    <dbReference type="NCBI Taxonomy" id="101097"/>
    <lineage>
        <taxon>Eukaryota</taxon>
        <taxon>Fungi</taxon>
        <taxon>Fungi incertae sedis</taxon>
        <taxon>Mucoromycota</taxon>
        <taxon>Mortierellomycotina</taxon>
        <taxon>Mortierellomycetes</taxon>
        <taxon>Mortierellales</taxon>
        <taxon>Mortierellaceae</taxon>
        <taxon>Entomortierella</taxon>
    </lineage>
</organism>
<evidence type="ECO:0000313" key="3">
    <source>
        <dbReference type="EMBL" id="KAG0020516.1"/>
    </source>
</evidence>
<evidence type="ECO:0000313" key="4">
    <source>
        <dbReference type="Proteomes" id="UP000703661"/>
    </source>
</evidence>
<keyword evidence="2" id="KW-0812">Transmembrane</keyword>
<dbReference type="AlphaFoldDB" id="A0A9P6N0F8"/>
<dbReference type="OrthoDB" id="2372055at2759"/>
<protein>
    <submittedName>
        <fullName evidence="3">Uncharacterized protein</fullName>
    </submittedName>
</protein>
<feature type="transmembrane region" description="Helical" evidence="2">
    <location>
        <begin position="260"/>
        <end position="283"/>
    </location>
</feature>
<feature type="region of interest" description="Disordered" evidence="1">
    <location>
        <begin position="44"/>
        <end position="93"/>
    </location>
</feature>
<gene>
    <name evidence="3" type="ORF">BGZ80_004077</name>
</gene>
<dbReference type="EMBL" id="JAAAID010000212">
    <property type="protein sequence ID" value="KAG0020516.1"/>
    <property type="molecule type" value="Genomic_DNA"/>
</dbReference>
<dbReference type="Proteomes" id="UP000703661">
    <property type="component" value="Unassembled WGS sequence"/>
</dbReference>
<keyword evidence="2" id="KW-1133">Transmembrane helix</keyword>
<name>A0A9P6N0F8_9FUNG</name>